<dbReference type="InParanoid" id="A0A0V0R227"/>
<dbReference type="Proteomes" id="UP000054937">
    <property type="component" value="Unassembled WGS sequence"/>
</dbReference>
<evidence type="ECO:0000313" key="2">
    <source>
        <dbReference type="Proteomes" id="UP000054937"/>
    </source>
</evidence>
<organism evidence="1 2">
    <name type="scientific">Pseudocohnilembus persalinus</name>
    <name type="common">Ciliate</name>
    <dbReference type="NCBI Taxonomy" id="266149"/>
    <lineage>
        <taxon>Eukaryota</taxon>
        <taxon>Sar</taxon>
        <taxon>Alveolata</taxon>
        <taxon>Ciliophora</taxon>
        <taxon>Intramacronucleata</taxon>
        <taxon>Oligohymenophorea</taxon>
        <taxon>Scuticociliatia</taxon>
        <taxon>Philasterida</taxon>
        <taxon>Pseudocohnilembidae</taxon>
        <taxon>Pseudocohnilembus</taxon>
    </lineage>
</organism>
<sequence>MQMMNSQNKTITKSLDDVQKKQIEINYDGLNQNQSTTKKRVRIASNQEDSSGSFEVDLLGEQQTIKKQISFDIGQNKVQKQQKLQIDEDKKTCNSKFQNTNLMSIFKNQNNDTQNSETDIQKLMEQII</sequence>
<reference evidence="1 2" key="1">
    <citation type="journal article" date="2015" name="Sci. Rep.">
        <title>Genome of the facultative scuticociliatosis pathogen Pseudocohnilembus persalinus provides insight into its virulence through horizontal gene transfer.</title>
        <authorList>
            <person name="Xiong J."/>
            <person name="Wang G."/>
            <person name="Cheng J."/>
            <person name="Tian M."/>
            <person name="Pan X."/>
            <person name="Warren A."/>
            <person name="Jiang C."/>
            <person name="Yuan D."/>
            <person name="Miao W."/>
        </authorList>
    </citation>
    <scope>NUCLEOTIDE SEQUENCE [LARGE SCALE GENOMIC DNA]</scope>
    <source>
        <strain evidence="1">36N120E</strain>
    </source>
</reference>
<protein>
    <submittedName>
        <fullName evidence="1">Uncharacterized protein</fullName>
    </submittedName>
</protein>
<dbReference type="AlphaFoldDB" id="A0A0V0R227"/>
<comment type="caution">
    <text evidence="1">The sequence shown here is derived from an EMBL/GenBank/DDBJ whole genome shotgun (WGS) entry which is preliminary data.</text>
</comment>
<accession>A0A0V0R227</accession>
<name>A0A0V0R227_PSEPJ</name>
<keyword evidence="2" id="KW-1185">Reference proteome</keyword>
<dbReference type="EMBL" id="LDAU01000069">
    <property type="protein sequence ID" value="KRX08213.1"/>
    <property type="molecule type" value="Genomic_DNA"/>
</dbReference>
<gene>
    <name evidence="1" type="ORF">PPERSA_11690</name>
</gene>
<evidence type="ECO:0000313" key="1">
    <source>
        <dbReference type="EMBL" id="KRX08213.1"/>
    </source>
</evidence>
<proteinExistence type="predicted"/>